<dbReference type="Pfam" id="PF13469">
    <property type="entry name" value="Sulfotransfer_3"/>
    <property type="match status" value="1"/>
</dbReference>
<evidence type="ECO:0000313" key="3">
    <source>
        <dbReference type="Proteomes" id="UP001250214"/>
    </source>
</evidence>
<dbReference type="PANTHER" id="PTHR12788:SF10">
    <property type="entry name" value="PROTEIN-TYROSINE SULFOTRANSFERASE"/>
    <property type="match status" value="1"/>
</dbReference>
<dbReference type="EC" id="2.8.2.-" evidence="2"/>
<dbReference type="SUPFAM" id="SSF52540">
    <property type="entry name" value="P-loop containing nucleoside triphosphate hydrolases"/>
    <property type="match status" value="1"/>
</dbReference>
<reference evidence="3" key="1">
    <citation type="submission" date="2023-07" db="EMBL/GenBank/DDBJ databases">
        <title>Novel species in the genus Lipingzhangella isolated from Sambhar Salt Lake.</title>
        <authorList>
            <person name="Jiya N."/>
            <person name="Kajale S."/>
            <person name="Sharma A."/>
        </authorList>
    </citation>
    <scope>NUCLEOTIDE SEQUENCE [LARGE SCALE GENOMIC DNA]</scope>
    <source>
        <strain evidence="3">LS1_29</strain>
    </source>
</reference>
<organism evidence="2 3">
    <name type="scientific">Lipingzhangella rawalii</name>
    <dbReference type="NCBI Taxonomy" id="2055835"/>
    <lineage>
        <taxon>Bacteria</taxon>
        <taxon>Bacillati</taxon>
        <taxon>Actinomycetota</taxon>
        <taxon>Actinomycetes</taxon>
        <taxon>Streptosporangiales</taxon>
        <taxon>Nocardiopsidaceae</taxon>
        <taxon>Lipingzhangella</taxon>
    </lineage>
</organism>
<keyword evidence="1 2" id="KW-0808">Transferase</keyword>
<keyword evidence="3" id="KW-1185">Reference proteome</keyword>
<name>A0ABU2H1H1_9ACTN</name>
<dbReference type="GO" id="GO:0016740">
    <property type="term" value="F:transferase activity"/>
    <property type="evidence" value="ECO:0007669"/>
    <property type="project" value="UniProtKB-KW"/>
</dbReference>
<accession>A0ABU2H1H1</accession>
<comment type="caution">
    <text evidence="2">The sequence shown here is derived from an EMBL/GenBank/DDBJ whole genome shotgun (WGS) entry which is preliminary data.</text>
</comment>
<dbReference type="PANTHER" id="PTHR12788">
    <property type="entry name" value="PROTEIN-TYROSINE SULFOTRANSFERASE 2"/>
    <property type="match status" value="1"/>
</dbReference>
<sequence length="333" mass="39094">MSTIMDAVENRPIFVVGCPRSGTTLLQLMLHAHPRIAIPPETRFVLEAYTRRHEFGDLENREARRALAHWIVRRRSSRFRDLGLERRAVSSQIRRGPRTLGSALGIVFRAYAHRFGKVRWGDKRPAYVHYIDELLRMFPNAQIVHLVRDGRDCVGSLKHMSWYRHDSVYAMATWAQAMDDADSARRRWGSDTVYELRYEDLVSDPKTELVGLCSFLGEEFDPAMLEPNAVAQVAVPQRKVWHRNTHREVSTDRAGTWRERLDPAETRLCSWVLASRLRARGYAAQRMGWPGLRLLLRYGWTVTRRRAATRRRRWMDAWRRWWVPRPPLVSRLD</sequence>
<evidence type="ECO:0000256" key="1">
    <source>
        <dbReference type="ARBA" id="ARBA00022679"/>
    </source>
</evidence>
<proteinExistence type="predicted"/>
<dbReference type="EMBL" id="JAVLVT010000001">
    <property type="protein sequence ID" value="MDS1269141.1"/>
    <property type="molecule type" value="Genomic_DNA"/>
</dbReference>
<evidence type="ECO:0000313" key="2">
    <source>
        <dbReference type="EMBL" id="MDS1269141.1"/>
    </source>
</evidence>
<gene>
    <name evidence="2" type="ORF">RIF23_02390</name>
</gene>
<protein>
    <submittedName>
        <fullName evidence="2">Sulfotransferase</fullName>
        <ecNumber evidence="2">2.8.2.-</ecNumber>
    </submittedName>
</protein>
<dbReference type="Gene3D" id="3.40.50.300">
    <property type="entry name" value="P-loop containing nucleotide triphosphate hydrolases"/>
    <property type="match status" value="1"/>
</dbReference>
<dbReference type="InterPro" id="IPR026634">
    <property type="entry name" value="TPST-like"/>
</dbReference>
<dbReference type="InterPro" id="IPR027417">
    <property type="entry name" value="P-loop_NTPase"/>
</dbReference>
<dbReference type="RefSeq" id="WP_310910652.1">
    <property type="nucleotide sequence ID" value="NZ_JAVLVT010000001.1"/>
</dbReference>
<dbReference type="Proteomes" id="UP001250214">
    <property type="component" value="Unassembled WGS sequence"/>
</dbReference>